<dbReference type="SUPFAM" id="SSF50969">
    <property type="entry name" value="YVTN repeat-like/Quinoprotein amine dehydrogenase"/>
    <property type="match status" value="1"/>
</dbReference>
<name>A0A1C3MZH3_9ACTN</name>
<evidence type="ECO:0000313" key="2">
    <source>
        <dbReference type="EMBL" id="SBV25746.1"/>
    </source>
</evidence>
<evidence type="ECO:0008006" key="4">
    <source>
        <dbReference type="Google" id="ProtNLM"/>
    </source>
</evidence>
<dbReference type="PANTHER" id="PTHR47197:SF3">
    <property type="entry name" value="DIHYDRO-HEME D1 DEHYDROGENASE"/>
    <property type="match status" value="1"/>
</dbReference>
<evidence type="ECO:0000313" key="3">
    <source>
        <dbReference type="Proteomes" id="UP000199393"/>
    </source>
</evidence>
<organism evidence="2 3">
    <name type="scientific">Micromonospora krabiensis</name>
    <dbReference type="NCBI Taxonomy" id="307121"/>
    <lineage>
        <taxon>Bacteria</taxon>
        <taxon>Bacillati</taxon>
        <taxon>Actinomycetota</taxon>
        <taxon>Actinomycetes</taxon>
        <taxon>Micromonosporales</taxon>
        <taxon>Micromonosporaceae</taxon>
        <taxon>Micromonospora</taxon>
    </lineage>
</organism>
<dbReference type="PANTHER" id="PTHR47197">
    <property type="entry name" value="PROTEIN NIRF"/>
    <property type="match status" value="1"/>
</dbReference>
<keyword evidence="1" id="KW-0732">Signal</keyword>
<feature type="chain" id="PRO_5039102941" description="DNA-binding beta-propeller fold protein YncE" evidence="1">
    <location>
        <begin position="23"/>
        <end position="418"/>
    </location>
</feature>
<gene>
    <name evidence="2" type="ORF">GA0070620_1223</name>
</gene>
<dbReference type="PROSITE" id="PS51318">
    <property type="entry name" value="TAT"/>
    <property type="match status" value="1"/>
</dbReference>
<keyword evidence="3" id="KW-1185">Reference proteome</keyword>
<dbReference type="STRING" id="307121.GA0070620_1223"/>
<sequence length="418" mass="43352">MMTRTVLSRRTILTLLAGGGAAALVGCDTGARPTGARAVAVPDPLLVELTDGLGVLRGGDRLTLPHSLASADGRMIYGTEPGGADTAFFRVDVATGGASPRVTLPGRWAPQAVSANGLLVALTPDAVGVTEGRPPGREVTPVLVADLGGVRHRLRLPGNVVPEAFTRDGTGLFVIDWLPPARPDRYRVRVVDLATGTAGPLQTRAKALVPPGAEEEMRGDGRQAVLAPDRSTLYTLYTHQADHRHTRDLLSGRPGNVHAFVHTLHLGDRWAYCVDLPHPFGAGPASCHAIAVSPDGRSLFVADVASGTVAEISTEQLTVLRTATVAAGAGVAYAATDGTRLFLAAGPSVRTVDVAGLRVVGEWAMRERVTGLVLSPDGARLHVGQPGAVSWHDVTSGRELGRVPVDGLVGLRGLAGAA</sequence>
<dbReference type="PROSITE" id="PS51257">
    <property type="entry name" value="PROKAR_LIPOPROTEIN"/>
    <property type="match status" value="1"/>
</dbReference>
<reference evidence="3" key="1">
    <citation type="submission" date="2016-06" db="EMBL/GenBank/DDBJ databases">
        <authorList>
            <person name="Varghese N."/>
        </authorList>
    </citation>
    <scope>NUCLEOTIDE SEQUENCE [LARGE SCALE GENOMIC DNA]</scope>
    <source>
        <strain evidence="3">DSM 45344</strain>
    </source>
</reference>
<protein>
    <recommendedName>
        <fullName evidence="4">DNA-binding beta-propeller fold protein YncE</fullName>
    </recommendedName>
</protein>
<dbReference type="InterPro" id="IPR051200">
    <property type="entry name" value="Host-pathogen_enzymatic-act"/>
</dbReference>
<dbReference type="InterPro" id="IPR006311">
    <property type="entry name" value="TAT_signal"/>
</dbReference>
<dbReference type="PATRIC" id="fig|307121.4.peg.1253"/>
<dbReference type="InterPro" id="IPR011044">
    <property type="entry name" value="Quino_amine_DH_bsu"/>
</dbReference>
<evidence type="ECO:0000256" key="1">
    <source>
        <dbReference type="SAM" id="SignalP"/>
    </source>
</evidence>
<dbReference type="Proteomes" id="UP000199393">
    <property type="component" value="Chromosome I"/>
</dbReference>
<dbReference type="AlphaFoldDB" id="A0A1C3MZH3"/>
<proteinExistence type="predicted"/>
<feature type="signal peptide" evidence="1">
    <location>
        <begin position="1"/>
        <end position="22"/>
    </location>
</feature>
<accession>A0A1C3MZH3</accession>
<dbReference type="RefSeq" id="WP_377520493.1">
    <property type="nucleotide sequence ID" value="NZ_JBHRWG010000003.1"/>
</dbReference>
<dbReference type="InterPro" id="IPR015943">
    <property type="entry name" value="WD40/YVTN_repeat-like_dom_sf"/>
</dbReference>
<dbReference type="EMBL" id="LT598496">
    <property type="protein sequence ID" value="SBV25746.1"/>
    <property type="molecule type" value="Genomic_DNA"/>
</dbReference>
<dbReference type="Gene3D" id="2.130.10.10">
    <property type="entry name" value="YVTN repeat-like/Quinoprotein amine dehydrogenase"/>
    <property type="match status" value="1"/>
</dbReference>